<gene>
    <name evidence="2" type="ORF">F7F11_25425</name>
    <name evidence="1" type="ORF">HI055_004692</name>
</gene>
<dbReference type="AlphaFoldDB" id="A0A5N3CSV2"/>
<sequence length="40" mass="4237">MSSKPYPEAFKIEVVKQVVDHGHSVSSVVILPSNSGLAAK</sequence>
<proteinExistence type="predicted"/>
<dbReference type="Proteomes" id="UP000327073">
    <property type="component" value="Unassembled WGS sequence"/>
</dbReference>
<name>A0A5N3CSV2_ECOLX</name>
<evidence type="ECO:0000313" key="3">
    <source>
        <dbReference type="Proteomes" id="UP000327073"/>
    </source>
</evidence>
<reference evidence="1" key="1">
    <citation type="journal article" date="2018" name="Genome Biol.">
        <title>SKESA: strategic k-mer extension for scrupulous assemblies.</title>
        <authorList>
            <person name="Souvorov A."/>
            <person name="Agarwala R."/>
            <person name="Lipman D.J."/>
        </authorList>
    </citation>
    <scope>NUCLEOTIDE SEQUENCE [LARGE SCALE GENOMIC DNA]</scope>
    <source>
        <strain evidence="1">BCW_4213</strain>
    </source>
</reference>
<dbReference type="EMBL" id="VZEL01000057">
    <property type="protein sequence ID" value="KAB0121482.1"/>
    <property type="molecule type" value="Genomic_DNA"/>
</dbReference>
<organism evidence="2 3">
    <name type="scientific">Escherichia coli</name>
    <dbReference type="NCBI Taxonomy" id="562"/>
    <lineage>
        <taxon>Bacteria</taxon>
        <taxon>Pseudomonadati</taxon>
        <taxon>Pseudomonadota</taxon>
        <taxon>Gammaproteobacteria</taxon>
        <taxon>Enterobacterales</taxon>
        <taxon>Enterobacteriaceae</taxon>
        <taxon>Escherichia</taxon>
    </lineage>
</organism>
<reference evidence="1" key="3">
    <citation type="submission" date="2020-02" db="EMBL/GenBank/DDBJ databases">
        <authorList>
            <consortium name="NCBI Pathogen Detection Project"/>
        </authorList>
    </citation>
    <scope>NUCLEOTIDE SEQUENCE</scope>
    <source>
        <strain evidence="1">BCW_4213</strain>
    </source>
</reference>
<protein>
    <submittedName>
        <fullName evidence="2">Transposase</fullName>
    </submittedName>
</protein>
<comment type="caution">
    <text evidence="2">The sequence shown here is derived from an EMBL/GenBank/DDBJ whole genome shotgun (WGS) entry which is preliminary data.</text>
</comment>
<dbReference type="EMBL" id="DABDSA010000062">
    <property type="protein sequence ID" value="HAI2144246.1"/>
    <property type="molecule type" value="Genomic_DNA"/>
</dbReference>
<dbReference type="Proteomes" id="UP000852798">
    <property type="component" value="Unassembled WGS sequence"/>
</dbReference>
<accession>A0A5N3CSV2</accession>
<reference evidence="2 3" key="2">
    <citation type="submission" date="2019-03" db="EMBL/GenBank/DDBJ databases">
        <title>Whole Genome Sequencing of Shiga-Toxin Escherichia coli Strains from Nebraska.</title>
        <authorList>
            <person name="Abdalhamid B."/>
            <person name="Mccutchen E.L."/>
            <person name="Bouska A.C."/>
            <person name="Hinrichs S.H."/>
            <person name="Iwen P.C."/>
        </authorList>
    </citation>
    <scope>NUCLEOTIDE SEQUENCE [LARGE SCALE GENOMIC DNA]</scope>
    <source>
        <strain evidence="2 3">STEC_170836</strain>
    </source>
</reference>
<evidence type="ECO:0000313" key="1">
    <source>
        <dbReference type="EMBL" id="HAI2144246.1"/>
    </source>
</evidence>
<evidence type="ECO:0000313" key="2">
    <source>
        <dbReference type="EMBL" id="KAB0121482.1"/>
    </source>
</evidence>